<sequence>MKRVLLLLALIFTISTAFSQTTGDFRSAGNGSWASLSSWQVYDGSGWISASFYPGQNAGTYEVTIQATHTITIIGNPAFTTPQQMGDLYINGTLRIGDGTNNNQNEITIETNSITIGNGGSIFFDGKKINLILPNPNAVITILSGGIITATQSDCGSNLKIFIGGTQNGNLYSACTGNAGIISFGEVVTGGGTINAEITVPSTNPVELCNLNAINFSGKFIGSETNVSYQWKVNGTIINSGILANNTSVASTTYTPSAIGQYLVEFIVTSGGFTNIETRTIHVNSAPSITTTYSDISVTNNNGQCDAIVTYAAAVVSGEPMPTITYSQASGTLFSVGTTTVVVTATNSCGSDIKSFEVTVNDTETPVVTCPGDITVSNDPGACDAVVTFSTSFTDNCAVGSVVASPASGSVFALGTTIVTVTATAAAGNEDVCTFEVTVNDTETPVVTCPGDQVVILDGNCDAVMPDYTVGVATDNCGATVSQSPVAGTPYNGDQNIQVTLTADDDNGNSVDCTFNVHFDDQTASIAIAQNVTVLLDANGNGTLTAAQVDNGSSDACGAVTLSVNQSSFDCDDISTPGFSALFTNGPDVINMGNSTALEVSNALSIEAWIYPTGTGSIPYGGIIVNKEGEYEIARYPDGSIQWAITNTNPNWVFINSGGIAPLNQWTHVAFTYNGIVAKTFINGSLVHSLPATGTIYDNNPDDNFRIGGRTPSQNQYFNGQIDEVRVWNIALSDIQVSQQYNTQLIGNEAGLIGYWSLDEGIGNITTDKTSNGNHGTFLNQTSWASSGVLSTDNTVTLTVTDANGNLSTATATVVVEDQIAPEIVCPDDITAIATSANGALVNFTEPIGTDNCSIESTILTSSLGSGDIFPIGDTLVTYETTDTSGNMAQCSFTVSVVGVAPNIVCPANLTQNSDAGLCSAIVDFIATDTVGIPESTITYSQDPGTEFSVGTTTIVVTATNAVGTSTCSFEVTVNDTETPVVTCPGDITVSNDPGACDAVVTFSTSFTDNCAGGSIVASPASGSTFALGTTTVTVTAT</sequence>
<dbReference type="Gene3D" id="2.60.120.200">
    <property type="match status" value="1"/>
</dbReference>
<dbReference type="SUPFAM" id="SSF49899">
    <property type="entry name" value="Concanavalin A-like lectins/glucanases"/>
    <property type="match status" value="1"/>
</dbReference>
<dbReference type="RefSeq" id="WP_148454921.1">
    <property type="nucleotide sequence ID" value="NZ_VSFC01000039.1"/>
</dbReference>
<dbReference type="PANTHER" id="PTHR24273">
    <property type="entry name" value="FI04643P-RELATED"/>
    <property type="match status" value="1"/>
</dbReference>
<dbReference type="EMBL" id="VSFC01000039">
    <property type="protein sequence ID" value="TYA55270.1"/>
    <property type="molecule type" value="Genomic_DNA"/>
</dbReference>
<dbReference type="PROSITE" id="PS50825">
    <property type="entry name" value="HYR"/>
    <property type="match status" value="4"/>
</dbReference>
<dbReference type="SMART" id="SM00560">
    <property type="entry name" value="LamGL"/>
    <property type="match status" value="1"/>
</dbReference>
<feature type="domain" description="HYR" evidence="5">
    <location>
        <begin position="817"/>
        <end position="899"/>
    </location>
</feature>
<dbReference type="InterPro" id="IPR013320">
    <property type="entry name" value="ConA-like_dom_sf"/>
</dbReference>
<dbReference type="Pfam" id="PF02494">
    <property type="entry name" value="HYR"/>
    <property type="match status" value="3"/>
</dbReference>
<protein>
    <submittedName>
        <fullName evidence="6">HYR domain-containing protein</fullName>
    </submittedName>
</protein>
<feature type="domain" description="HYR" evidence="5">
    <location>
        <begin position="975"/>
        <end position="1038"/>
    </location>
</feature>
<evidence type="ECO:0000256" key="2">
    <source>
        <dbReference type="ARBA" id="ARBA00022737"/>
    </source>
</evidence>
<keyword evidence="7" id="KW-1185">Reference proteome</keyword>
<evidence type="ECO:0000313" key="6">
    <source>
        <dbReference type="EMBL" id="TYA55270.1"/>
    </source>
</evidence>
<dbReference type="InterPro" id="IPR006558">
    <property type="entry name" value="LamG-like"/>
</dbReference>
<proteinExistence type="predicted"/>
<evidence type="ECO:0000313" key="7">
    <source>
        <dbReference type="Proteomes" id="UP000324550"/>
    </source>
</evidence>
<dbReference type="InterPro" id="IPR003410">
    <property type="entry name" value="HYR_dom"/>
</dbReference>
<comment type="caution">
    <text evidence="6">The sequence shown here is derived from an EMBL/GenBank/DDBJ whole genome shotgun (WGS) entry which is preliminary data.</text>
</comment>
<evidence type="ECO:0000256" key="3">
    <source>
        <dbReference type="ARBA" id="ARBA00023157"/>
    </source>
</evidence>
<feature type="chain" id="PRO_5022750314" evidence="4">
    <location>
        <begin position="20"/>
        <end position="1038"/>
    </location>
</feature>
<keyword evidence="2" id="KW-0677">Repeat</keyword>
<reference evidence="6 7" key="1">
    <citation type="submission" date="2019-08" db="EMBL/GenBank/DDBJ databases">
        <title>Formosa sediminis sp. nov., isolated from marine sediment.</title>
        <authorList>
            <person name="Cao W.R."/>
        </authorList>
    </citation>
    <scope>NUCLEOTIDE SEQUENCE [LARGE SCALE GENOMIC DNA]</scope>
    <source>
        <strain evidence="6 7">1494</strain>
    </source>
</reference>
<keyword evidence="3" id="KW-1015">Disulfide bond</keyword>
<dbReference type="GO" id="GO:0005975">
    <property type="term" value="P:carbohydrate metabolic process"/>
    <property type="evidence" value="ECO:0007669"/>
    <property type="project" value="UniProtKB-ARBA"/>
</dbReference>
<dbReference type="OrthoDB" id="9801383at2"/>
<accession>A0A5D0G9G5</accession>
<gene>
    <name evidence="6" type="ORF">FVF61_07450</name>
</gene>
<evidence type="ECO:0000256" key="1">
    <source>
        <dbReference type="ARBA" id="ARBA00022729"/>
    </source>
</evidence>
<evidence type="ECO:0000256" key="4">
    <source>
        <dbReference type="SAM" id="SignalP"/>
    </source>
</evidence>
<keyword evidence="1 4" id="KW-0732">Signal</keyword>
<dbReference type="GO" id="GO:0004553">
    <property type="term" value="F:hydrolase activity, hydrolyzing O-glycosyl compounds"/>
    <property type="evidence" value="ECO:0007669"/>
    <property type="project" value="UniProtKB-ARBA"/>
</dbReference>
<dbReference type="Pfam" id="PF13385">
    <property type="entry name" value="Laminin_G_3"/>
    <property type="match status" value="1"/>
</dbReference>
<feature type="domain" description="HYR" evidence="5">
    <location>
        <begin position="442"/>
        <end position="521"/>
    </location>
</feature>
<dbReference type="Proteomes" id="UP000324550">
    <property type="component" value="Unassembled WGS sequence"/>
</dbReference>
<evidence type="ECO:0000259" key="5">
    <source>
        <dbReference type="PROSITE" id="PS50825"/>
    </source>
</evidence>
<name>A0A5D0G9G5_9FLAO</name>
<feature type="domain" description="HYR" evidence="5">
    <location>
        <begin position="361"/>
        <end position="441"/>
    </location>
</feature>
<organism evidence="6 7">
    <name type="scientific">Formosa maritima</name>
    <dbReference type="NCBI Taxonomy" id="2592046"/>
    <lineage>
        <taxon>Bacteria</taxon>
        <taxon>Pseudomonadati</taxon>
        <taxon>Bacteroidota</taxon>
        <taxon>Flavobacteriia</taxon>
        <taxon>Flavobacteriales</taxon>
        <taxon>Flavobacteriaceae</taxon>
        <taxon>Formosa</taxon>
    </lineage>
</organism>
<feature type="non-terminal residue" evidence="6">
    <location>
        <position position="1038"/>
    </location>
</feature>
<feature type="signal peptide" evidence="4">
    <location>
        <begin position="1"/>
        <end position="19"/>
    </location>
</feature>
<dbReference type="AlphaFoldDB" id="A0A5D0G9G5"/>
<dbReference type="PANTHER" id="PTHR24273:SF32">
    <property type="entry name" value="HYALIN"/>
    <property type="match status" value="1"/>
</dbReference>